<keyword evidence="3" id="KW-1185">Reference proteome</keyword>
<evidence type="ECO:0000313" key="3">
    <source>
        <dbReference type="Proteomes" id="UP001243717"/>
    </source>
</evidence>
<sequence length="181" mass="20975">MLTPLPANLEILHDRDALIIRRKWFSVFAFFLALFTLIWNGFMVVWMTIALKNGAWPMAAFGSIHAMVGIFLAYFCVASFVNKTDISIDPNYLKVRHYPLPWRGAKKLRVHEIQQLYCKEHIHRSKNGMNISYHLLAITNNRREQKLLSGLQEASQAQFIEREIENILGLKDIPVAGEHRK</sequence>
<dbReference type="Proteomes" id="UP001243717">
    <property type="component" value="Unassembled WGS sequence"/>
</dbReference>
<gene>
    <name evidence="2" type="ORF">QEH59_02405</name>
</gene>
<dbReference type="EMBL" id="JARXIC010000003">
    <property type="protein sequence ID" value="MDQ8193259.1"/>
    <property type="molecule type" value="Genomic_DNA"/>
</dbReference>
<evidence type="ECO:0000256" key="1">
    <source>
        <dbReference type="SAM" id="Phobius"/>
    </source>
</evidence>
<dbReference type="RefSeq" id="WP_308983763.1">
    <property type="nucleotide sequence ID" value="NZ_JARXIC010000003.1"/>
</dbReference>
<feature type="transmembrane region" description="Helical" evidence="1">
    <location>
        <begin position="24"/>
        <end position="49"/>
    </location>
</feature>
<proteinExistence type="predicted"/>
<reference evidence="2 3" key="1">
    <citation type="submission" date="2023-04" db="EMBL/GenBank/DDBJ databases">
        <title>A novel bacteria isolated from coastal sediment.</title>
        <authorList>
            <person name="Liu X.-J."/>
            <person name="Du Z.-J."/>
        </authorList>
    </citation>
    <scope>NUCLEOTIDE SEQUENCE [LARGE SCALE GENOMIC DNA]</scope>
    <source>
        <strain evidence="2 3">SDUM461004</strain>
    </source>
</reference>
<accession>A0ABU1AF08</accession>
<keyword evidence="1" id="KW-0812">Transmembrane</keyword>
<keyword evidence="1" id="KW-0472">Membrane</keyword>
<feature type="transmembrane region" description="Helical" evidence="1">
    <location>
        <begin position="55"/>
        <end position="77"/>
    </location>
</feature>
<comment type="caution">
    <text evidence="2">The sequence shown here is derived from an EMBL/GenBank/DDBJ whole genome shotgun (WGS) entry which is preliminary data.</text>
</comment>
<organism evidence="2 3">
    <name type="scientific">Thalassobacterium sedimentorum</name>
    <dbReference type="NCBI Taxonomy" id="3041258"/>
    <lineage>
        <taxon>Bacteria</taxon>
        <taxon>Pseudomonadati</taxon>
        <taxon>Verrucomicrobiota</taxon>
        <taxon>Opitutia</taxon>
        <taxon>Puniceicoccales</taxon>
        <taxon>Coraliomargaritaceae</taxon>
        <taxon>Thalassobacterium</taxon>
    </lineage>
</organism>
<protein>
    <submittedName>
        <fullName evidence="2">Uncharacterized protein</fullName>
    </submittedName>
</protein>
<keyword evidence="1" id="KW-1133">Transmembrane helix</keyword>
<name>A0ABU1AF08_9BACT</name>
<evidence type="ECO:0000313" key="2">
    <source>
        <dbReference type="EMBL" id="MDQ8193259.1"/>
    </source>
</evidence>